<name>A0A0A0UTA6_CLOBO</name>
<keyword evidence="2" id="KW-0614">Plasmid</keyword>
<geneLocation type="plasmid" evidence="1">
    <name>pCDC3875</name>
</geneLocation>
<evidence type="ECO:0000313" key="2">
    <source>
        <dbReference type="EMBL" id="AIW54746.1"/>
    </source>
</evidence>
<protein>
    <submittedName>
        <fullName evidence="2">Transposase IS4 family protein</fullName>
    </submittedName>
</protein>
<proteinExistence type="predicted"/>
<organism evidence="2">
    <name type="scientific">Clostridium botulinum</name>
    <dbReference type="NCBI Taxonomy" id="1491"/>
    <lineage>
        <taxon>Bacteria</taxon>
        <taxon>Bacillati</taxon>
        <taxon>Bacillota</taxon>
        <taxon>Clostridia</taxon>
        <taxon>Eubacteriales</taxon>
        <taxon>Clostridiaceae</taxon>
        <taxon>Clostridium</taxon>
    </lineage>
</organism>
<evidence type="ECO:0000313" key="1">
    <source>
        <dbReference type="EMBL" id="AIW54626.1"/>
    </source>
</evidence>
<geneLocation type="plasmid" evidence="2">
    <name>pCDC5900</name>
</geneLocation>
<sequence>MVSKLKGGVKIMFLKKRLINNTFYWSLVESYREEGKVKQKIIKNLGNTEKALNFLNGNNEYNEYLEKINRFLENSTNKNIIVKSPSKIILKNSKRKILQKMCRINFKYLAIRKQGCIDEEIKLTHRSLETIVEMGRDYVNILNFKLEKFEDDECYLKAMYSVKAKEIQQITDYMAEE</sequence>
<dbReference type="EMBL" id="KJ776580">
    <property type="protein sequence ID" value="AIW54746.1"/>
    <property type="molecule type" value="Genomic_DNA"/>
</dbReference>
<accession>A0A0A0UTA6</accession>
<reference evidence="2" key="1">
    <citation type="journal article" date="2014" name="Genome Biol. Evol.">
        <title>Three classes of plasmid (47-63 kb) carry the type B neurotoxin gene cluster of group II Clostridium botulinum.</title>
        <authorList>
            <person name="Carter A.T."/>
            <person name="Austin J.W."/>
            <person name="Weedmark K.A."/>
            <person name="Corbett C."/>
            <person name="Peck M.W."/>
        </authorList>
    </citation>
    <scope>NUCLEOTIDE SEQUENCE</scope>
    <source>
        <strain evidence="1">CDC3875</strain>
        <strain evidence="3">CDC3897</strain>
        <strain evidence="2">CDC5900</strain>
        <plasmid evidence="1">pCDC3875</plasmid>
        <plasmid evidence="3">pCDC3897</plasmid>
        <plasmid evidence="2">pCDC5900</plasmid>
    </source>
</reference>
<dbReference type="EMBL" id="KJ776578">
    <property type="protein sequence ID" value="AIW54626.1"/>
    <property type="molecule type" value="Genomic_DNA"/>
</dbReference>
<dbReference type="AlphaFoldDB" id="A0A0A0UTA6"/>
<evidence type="ECO:0000313" key="3">
    <source>
        <dbReference type="EMBL" id="AIW54875.1"/>
    </source>
</evidence>
<geneLocation type="plasmid" evidence="3">
    <name>pCDC3897</name>
</geneLocation>
<dbReference type="EMBL" id="KJ776582">
    <property type="protein sequence ID" value="AIW54875.1"/>
    <property type="molecule type" value="Genomic_DNA"/>
</dbReference>